<dbReference type="GO" id="GO:0005737">
    <property type="term" value="C:cytoplasm"/>
    <property type="evidence" value="ECO:0007669"/>
    <property type="project" value="TreeGrafter"/>
</dbReference>
<evidence type="ECO:0000256" key="7">
    <source>
        <dbReference type="ARBA" id="ARBA00023136"/>
    </source>
</evidence>
<evidence type="ECO:0000256" key="1">
    <source>
        <dbReference type="ARBA" id="ARBA00004167"/>
    </source>
</evidence>
<evidence type="ECO:0000313" key="10">
    <source>
        <dbReference type="Proteomes" id="UP001059596"/>
    </source>
</evidence>
<keyword evidence="10" id="KW-1185">Reference proteome</keyword>
<dbReference type="Proteomes" id="UP001059596">
    <property type="component" value="Unassembled WGS sequence"/>
</dbReference>
<keyword evidence="5" id="KW-0812">Transmembrane</keyword>
<dbReference type="InterPro" id="IPR008166">
    <property type="entry name" value="Glyco_transf_92"/>
</dbReference>
<name>A0A9P9YCP3_9MUSC</name>
<keyword evidence="4 8" id="KW-0808">Transferase</keyword>
<gene>
    <name evidence="9" type="ORF">M5D96_012769</name>
</gene>
<comment type="caution">
    <text evidence="9">The sequence shown here is derived from an EMBL/GenBank/DDBJ whole genome shotgun (WGS) entry which is preliminary data.</text>
</comment>
<evidence type="ECO:0000256" key="8">
    <source>
        <dbReference type="RuleBase" id="RU366017"/>
    </source>
</evidence>
<reference evidence="9" key="1">
    <citation type="journal article" date="2023" name="Genome Biol. Evol.">
        <title>Long-read-based Genome Assembly of Drosophila gunungcola Reveals Fewer Chemosensory Genes in Flower-breeding Species.</title>
        <authorList>
            <person name="Negi A."/>
            <person name="Liao B.Y."/>
            <person name="Yeh S.D."/>
        </authorList>
    </citation>
    <scope>NUCLEOTIDE SEQUENCE</scope>
    <source>
        <strain evidence="9">Sukarami</strain>
    </source>
</reference>
<evidence type="ECO:0000256" key="6">
    <source>
        <dbReference type="ARBA" id="ARBA00022989"/>
    </source>
</evidence>
<proteinExistence type="inferred from homology"/>
<dbReference type="OrthoDB" id="2017643at2759"/>
<accession>A0A9P9YCP3</accession>
<dbReference type="PANTHER" id="PTHR21461:SF83">
    <property type="entry name" value="GLYCOSYLTRANSFERASE FAMILY 92 PROTEIN"/>
    <property type="match status" value="1"/>
</dbReference>
<dbReference type="EMBL" id="JAMKOV010000072">
    <property type="protein sequence ID" value="KAI8034495.1"/>
    <property type="molecule type" value="Genomic_DNA"/>
</dbReference>
<evidence type="ECO:0000256" key="3">
    <source>
        <dbReference type="ARBA" id="ARBA00022676"/>
    </source>
</evidence>
<evidence type="ECO:0000256" key="4">
    <source>
        <dbReference type="ARBA" id="ARBA00022679"/>
    </source>
</evidence>
<comment type="similarity">
    <text evidence="2 8">Belongs to the glycosyltransferase 92 family.</text>
</comment>
<evidence type="ECO:0000256" key="5">
    <source>
        <dbReference type="ARBA" id="ARBA00022692"/>
    </source>
</evidence>
<keyword evidence="7" id="KW-0472">Membrane</keyword>
<dbReference type="GO" id="GO:0016757">
    <property type="term" value="F:glycosyltransferase activity"/>
    <property type="evidence" value="ECO:0007669"/>
    <property type="project" value="UniProtKB-UniRule"/>
</dbReference>
<dbReference type="GO" id="GO:0016020">
    <property type="term" value="C:membrane"/>
    <property type="evidence" value="ECO:0007669"/>
    <property type="project" value="UniProtKB-SubCell"/>
</dbReference>
<sequence length="508" mass="58748">MVYNQLRTLRTPLLFLAGVLFLFFLLRLTAPLQNPRYFEDTSPLFSPLHHKAAALHGTPLKMDAEKELENLPTRPEDDEQDVEALLRGNEDEGWAKGAKCAPYPRFEDLRFQNPYFQHTRHGNLSYYLYGAYYDRRPQIPEVMILGMVTTCTGPYPPTHLQMWFDGDTKPEFAPLHETKLAWYEDWGKVEGAGYPTMLRFRVGSSRIPQLVSLVFGNSCAVSQNALKVVQPPAEEPPELNRPLRTGVCVKYLRFADIDMSDRLVEWLELMRILGAGKVTAYDIGELHPNISRTLAHYTRSADGFLDLRKFQLPNEIKEHPRLRRNLIEVLLYNDCLYRSLYDFDFVAVVDVDEVIMPLGETRNWPDLLVDLQTRDVNCTARSSYCFQNVYFPKELPVDETIPEHFHMLRHLVRVADHLDPALAVKCLHNTAYVRVLHNHFALEWRDSCGPFGVSTDLGQMQHYRHVDDTKTLKEPPPKRDDNIQRFQQQLIHNSMAVHRQLGWAAAAY</sequence>
<dbReference type="EC" id="2.4.1.-" evidence="8"/>
<organism evidence="9 10">
    <name type="scientific">Drosophila gunungcola</name>
    <name type="common">fruit fly</name>
    <dbReference type="NCBI Taxonomy" id="103775"/>
    <lineage>
        <taxon>Eukaryota</taxon>
        <taxon>Metazoa</taxon>
        <taxon>Ecdysozoa</taxon>
        <taxon>Arthropoda</taxon>
        <taxon>Hexapoda</taxon>
        <taxon>Insecta</taxon>
        <taxon>Pterygota</taxon>
        <taxon>Neoptera</taxon>
        <taxon>Endopterygota</taxon>
        <taxon>Diptera</taxon>
        <taxon>Brachycera</taxon>
        <taxon>Muscomorpha</taxon>
        <taxon>Ephydroidea</taxon>
        <taxon>Drosophilidae</taxon>
        <taxon>Drosophila</taxon>
        <taxon>Sophophora</taxon>
    </lineage>
</organism>
<dbReference type="PANTHER" id="PTHR21461">
    <property type="entry name" value="GLYCOSYLTRANSFERASE FAMILY 92 PROTEIN"/>
    <property type="match status" value="1"/>
</dbReference>
<keyword evidence="6" id="KW-1133">Transmembrane helix</keyword>
<dbReference type="Pfam" id="PF01697">
    <property type="entry name" value="Glyco_transf_92"/>
    <property type="match status" value="1"/>
</dbReference>
<protein>
    <recommendedName>
        <fullName evidence="8">Glycosyltransferase family 92 protein</fullName>
        <ecNumber evidence="8">2.4.1.-</ecNumber>
    </recommendedName>
</protein>
<comment type="subcellular location">
    <subcellularLocation>
        <location evidence="1">Membrane</location>
        <topology evidence="1">Single-pass membrane protein</topology>
    </subcellularLocation>
</comment>
<evidence type="ECO:0000256" key="2">
    <source>
        <dbReference type="ARBA" id="ARBA00007647"/>
    </source>
</evidence>
<evidence type="ECO:0000313" key="9">
    <source>
        <dbReference type="EMBL" id="KAI8034495.1"/>
    </source>
</evidence>
<keyword evidence="3 8" id="KW-0328">Glycosyltransferase</keyword>
<dbReference type="AlphaFoldDB" id="A0A9P9YCP3"/>